<dbReference type="PANTHER" id="PTHR45707">
    <property type="entry name" value="C2 CALCIUM/LIPID-BINDING PLANT PHOSPHORIBOSYLTRANSFERASE FAMILY PROTEIN"/>
    <property type="match status" value="1"/>
</dbReference>
<dbReference type="Gene3D" id="1.10.510.10">
    <property type="entry name" value="Transferase(Phosphotransferase) domain 1"/>
    <property type="match status" value="1"/>
</dbReference>
<dbReference type="InterPro" id="IPR011009">
    <property type="entry name" value="Kinase-like_dom_sf"/>
</dbReference>
<organism evidence="2 3">
    <name type="scientific">Eleusine coracana subsp. coracana</name>
    <dbReference type="NCBI Taxonomy" id="191504"/>
    <lineage>
        <taxon>Eukaryota</taxon>
        <taxon>Viridiplantae</taxon>
        <taxon>Streptophyta</taxon>
        <taxon>Embryophyta</taxon>
        <taxon>Tracheophyta</taxon>
        <taxon>Spermatophyta</taxon>
        <taxon>Magnoliopsida</taxon>
        <taxon>Liliopsida</taxon>
        <taxon>Poales</taxon>
        <taxon>Poaceae</taxon>
        <taxon>PACMAD clade</taxon>
        <taxon>Chloridoideae</taxon>
        <taxon>Cynodonteae</taxon>
        <taxon>Eleusininae</taxon>
        <taxon>Eleusine</taxon>
    </lineage>
</organism>
<protein>
    <recommendedName>
        <fullName evidence="1">Protein kinase domain-containing protein</fullName>
    </recommendedName>
</protein>
<dbReference type="Proteomes" id="UP001054889">
    <property type="component" value="Unassembled WGS sequence"/>
</dbReference>
<dbReference type="InterPro" id="IPR000719">
    <property type="entry name" value="Prot_kinase_dom"/>
</dbReference>
<feature type="domain" description="Protein kinase" evidence="1">
    <location>
        <begin position="1"/>
        <end position="110"/>
    </location>
</feature>
<dbReference type="InterPro" id="IPR001245">
    <property type="entry name" value="Ser-Thr/Tyr_kinase_cat_dom"/>
</dbReference>
<dbReference type="GO" id="GO:0004672">
    <property type="term" value="F:protein kinase activity"/>
    <property type="evidence" value="ECO:0007669"/>
    <property type="project" value="InterPro"/>
</dbReference>
<evidence type="ECO:0000313" key="2">
    <source>
        <dbReference type="EMBL" id="GJM95386.1"/>
    </source>
</evidence>
<dbReference type="Pfam" id="PF07714">
    <property type="entry name" value="PK_Tyr_Ser-Thr"/>
    <property type="match status" value="1"/>
</dbReference>
<reference evidence="2" key="1">
    <citation type="journal article" date="2018" name="DNA Res.">
        <title>Multiple hybrid de novo genome assembly of finger millet, an orphan allotetraploid crop.</title>
        <authorList>
            <person name="Hatakeyama M."/>
            <person name="Aluri S."/>
            <person name="Balachadran M.T."/>
            <person name="Sivarajan S.R."/>
            <person name="Patrignani A."/>
            <person name="Gruter S."/>
            <person name="Poveda L."/>
            <person name="Shimizu-Inatsugi R."/>
            <person name="Baeten J."/>
            <person name="Francoijs K.J."/>
            <person name="Nataraja K.N."/>
            <person name="Reddy Y.A.N."/>
            <person name="Phadnis S."/>
            <person name="Ravikumar R.L."/>
            <person name="Schlapbach R."/>
            <person name="Sreeman S.M."/>
            <person name="Shimizu K.K."/>
        </authorList>
    </citation>
    <scope>NUCLEOTIDE SEQUENCE</scope>
</reference>
<proteinExistence type="predicted"/>
<evidence type="ECO:0000259" key="1">
    <source>
        <dbReference type="PROSITE" id="PS50011"/>
    </source>
</evidence>
<accession>A0AAV5CB90</accession>
<dbReference type="SUPFAM" id="SSF56112">
    <property type="entry name" value="Protein kinase-like (PK-like)"/>
    <property type="match status" value="1"/>
</dbReference>
<dbReference type="EMBL" id="BQKI01000005">
    <property type="protein sequence ID" value="GJM95386.1"/>
    <property type="molecule type" value="Genomic_DNA"/>
</dbReference>
<dbReference type="AlphaFoldDB" id="A0AAV5CB90"/>
<dbReference type="PROSITE" id="PS50011">
    <property type="entry name" value="PROTEIN_KINASE_DOM"/>
    <property type="match status" value="1"/>
</dbReference>
<dbReference type="Gene3D" id="3.30.200.20">
    <property type="entry name" value="Phosphorylase Kinase, domain 1"/>
    <property type="match status" value="1"/>
</dbReference>
<name>A0AAV5CB90_ELECO</name>
<reference evidence="2" key="2">
    <citation type="submission" date="2021-12" db="EMBL/GenBank/DDBJ databases">
        <title>Resequencing data analysis of finger millet.</title>
        <authorList>
            <person name="Hatakeyama M."/>
            <person name="Aluri S."/>
            <person name="Balachadran M.T."/>
            <person name="Sivarajan S.R."/>
            <person name="Poveda L."/>
            <person name="Shimizu-Inatsugi R."/>
            <person name="Schlapbach R."/>
            <person name="Sreeman S.M."/>
            <person name="Shimizu K.K."/>
        </authorList>
    </citation>
    <scope>NUCLEOTIDE SEQUENCE</scope>
</reference>
<sequence length="110" mass="12659">MVAVKKLMSTIPDTKDRQFENEVHHLMRLKHPNIVQLLGYCSEKENILAEYNGRYVYAEKSEKLLCLEYLPNGSLDRHLSDESSGLDWGTRYKIMEGICNGYITFKGSGK</sequence>
<gene>
    <name evidence="2" type="primary">ga12116</name>
    <name evidence="2" type="ORF">PR202_ga12116</name>
</gene>
<comment type="caution">
    <text evidence="2">The sequence shown here is derived from an EMBL/GenBank/DDBJ whole genome shotgun (WGS) entry which is preliminary data.</text>
</comment>
<evidence type="ECO:0000313" key="3">
    <source>
        <dbReference type="Proteomes" id="UP001054889"/>
    </source>
</evidence>
<dbReference type="PANTHER" id="PTHR45707:SF71">
    <property type="entry name" value="PROTEIN KINASE DOMAIN-CONTAINING PROTEIN"/>
    <property type="match status" value="1"/>
</dbReference>
<dbReference type="GO" id="GO:0005524">
    <property type="term" value="F:ATP binding"/>
    <property type="evidence" value="ECO:0007669"/>
    <property type="project" value="InterPro"/>
</dbReference>
<keyword evidence="3" id="KW-1185">Reference proteome</keyword>